<dbReference type="GO" id="GO:0005975">
    <property type="term" value="P:carbohydrate metabolic process"/>
    <property type="evidence" value="ECO:0007669"/>
    <property type="project" value="InterPro"/>
</dbReference>
<organism evidence="3">
    <name type="scientific">Fervidobacterium thailandense</name>
    <dbReference type="NCBI Taxonomy" id="1008305"/>
    <lineage>
        <taxon>Bacteria</taxon>
        <taxon>Thermotogati</taxon>
        <taxon>Thermotogota</taxon>
        <taxon>Thermotogae</taxon>
        <taxon>Thermotogales</taxon>
        <taxon>Fervidobacteriaceae</taxon>
        <taxon>Fervidobacterium</taxon>
    </lineage>
</organism>
<dbReference type="PROSITE" id="PS51166">
    <property type="entry name" value="CBM20"/>
    <property type="match status" value="1"/>
</dbReference>
<dbReference type="PANTHER" id="PTHR10343:SF84">
    <property type="entry name" value="5'-AMP-ACTIVATED PROTEIN KINASE SUBUNIT BETA-1"/>
    <property type="match status" value="1"/>
</dbReference>
<dbReference type="SUPFAM" id="SSF81296">
    <property type="entry name" value="E set domains"/>
    <property type="match status" value="3"/>
</dbReference>
<gene>
    <name evidence="3" type="ORF">ENT77_08405</name>
</gene>
<reference evidence="3" key="1">
    <citation type="journal article" date="2020" name="mSystems">
        <title>Genome- and Community-Level Interaction Insights into Carbon Utilization and Element Cycling Functions of Hydrothermarchaeota in Hydrothermal Sediment.</title>
        <authorList>
            <person name="Zhou Z."/>
            <person name="Liu Y."/>
            <person name="Xu W."/>
            <person name="Pan J."/>
            <person name="Luo Z.H."/>
            <person name="Li M."/>
        </authorList>
    </citation>
    <scope>NUCLEOTIDE SEQUENCE [LARGE SCALE GENOMIC DNA]</scope>
    <source>
        <strain evidence="3">SpSt-609</strain>
    </source>
</reference>
<dbReference type="CDD" id="cd07184">
    <property type="entry name" value="E_set_Isoamylase_like_N"/>
    <property type="match status" value="2"/>
</dbReference>
<accession>A0A7C4RWZ4</accession>
<dbReference type="InterPro" id="IPR050827">
    <property type="entry name" value="CRP1_MDG1_kinase"/>
</dbReference>
<dbReference type="AlphaFoldDB" id="A0A7C4RWZ4"/>
<keyword evidence="3" id="KW-0378">Hydrolase</keyword>
<comment type="similarity">
    <text evidence="1">Belongs to the 5'-AMP-activated protein kinase beta subunit family.</text>
</comment>
<name>A0A7C4RWZ4_9BACT</name>
<dbReference type="Pfam" id="PF02922">
    <property type="entry name" value="CBM_48"/>
    <property type="match status" value="1"/>
</dbReference>
<dbReference type="GO" id="GO:0004553">
    <property type="term" value="F:hydrolase activity, hydrolyzing O-glycosyl compounds"/>
    <property type="evidence" value="ECO:0007669"/>
    <property type="project" value="InterPro"/>
</dbReference>
<dbReference type="CDD" id="cd02859">
    <property type="entry name" value="E_set_AMPKbeta_like_N"/>
    <property type="match status" value="1"/>
</dbReference>
<evidence type="ECO:0000259" key="2">
    <source>
        <dbReference type="PROSITE" id="PS51166"/>
    </source>
</evidence>
<evidence type="ECO:0000313" key="3">
    <source>
        <dbReference type="EMBL" id="HGU41199.1"/>
    </source>
</evidence>
<dbReference type="PANTHER" id="PTHR10343">
    <property type="entry name" value="5'-AMP-ACTIVATED PROTEIN KINASE , BETA SUBUNIT"/>
    <property type="match status" value="1"/>
</dbReference>
<dbReference type="Pfam" id="PF16561">
    <property type="entry name" value="AMPK1_CBM"/>
    <property type="match status" value="2"/>
</dbReference>
<dbReference type="GO" id="GO:2001070">
    <property type="term" value="F:starch binding"/>
    <property type="evidence" value="ECO:0007669"/>
    <property type="project" value="InterPro"/>
</dbReference>
<sequence>MVVAKRVVLIVVLVLSVLAFSAVEYRDGKVIFTFKTDVKADVVYLAGTFNNWNPTAWPMKFADGVWRYEVELKPGRYEYKYVMDGKSWKEDPEAPGFVDDGFGGKNGAFVLTPEGKILPLDGASKTAVTSAGKSYELNPKRMNTIFVDPDGYVIIRFYAKDAKHVFIAGNFNNWSDKATEVYFIEDGWWEAILELQPGVYEYKFVVDGKWVTDPNAFAFVDDGFGGKNGVFEVYLESGKLKVGAPRKTVTTVEKTEEVKVQGIKLGLSIVDGKVFFAVKNDRAQEAYLAGTFNSWNPNALKMKLVDGYWTASLQLSPGTYEYKYVFIIGGNQVWQEDPNAPSYKPDGFGGKNGVFKLVSKDGQLVIEGMEEQVGGLPVSVEYEFDYTFKLDRDKYLVGSSSTGKLTLQFEPLKDSYVELTYSGASISRAILKFDIGDLTLGMHYKTSWPLPFEGSLSGLAFTYKLGAFRLFCGLGHTSTGLPWAVGFGNESIQVYVGHGYFNDESYSVLGHVKLGDKTNVFLTGLYNFNNTFYIKAGFETEQFGVNAYFDGVTVGVGGFFDLSGKILEFQGKYDSYYGDLSIGGSFDLTKELVLDAEFSISSRYGASLGLTKLFEKAFIRFGLEVEDLSDLLQNTYIKISGKVGF</sequence>
<dbReference type="Gene3D" id="2.60.40.10">
    <property type="entry name" value="Immunoglobulins"/>
    <property type="match status" value="3"/>
</dbReference>
<dbReference type="EMBL" id="DSZY01000039">
    <property type="protein sequence ID" value="HGU41199.1"/>
    <property type="molecule type" value="Genomic_DNA"/>
</dbReference>
<feature type="domain" description="CBM20" evidence="2">
    <location>
        <begin position="266"/>
        <end position="357"/>
    </location>
</feature>
<dbReference type="InterPro" id="IPR014756">
    <property type="entry name" value="Ig_E-set"/>
</dbReference>
<dbReference type="InterPro" id="IPR002044">
    <property type="entry name" value="CBM20"/>
</dbReference>
<dbReference type="InterPro" id="IPR032640">
    <property type="entry name" value="AMPK1_CBM"/>
</dbReference>
<dbReference type="InterPro" id="IPR013783">
    <property type="entry name" value="Ig-like_fold"/>
</dbReference>
<evidence type="ECO:0000256" key="1">
    <source>
        <dbReference type="ARBA" id="ARBA00010926"/>
    </source>
</evidence>
<protein>
    <submittedName>
        <fullName evidence="3">Glycoside hydrolase family 13</fullName>
    </submittedName>
</protein>
<dbReference type="SMART" id="SM01065">
    <property type="entry name" value="CBM_2"/>
    <property type="match status" value="3"/>
</dbReference>
<dbReference type="InterPro" id="IPR004193">
    <property type="entry name" value="Glyco_hydro_13_N"/>
</dbReference>
<proteinExistence type="inferred from homology"/>
<comment type="caution">
    <text evidence="3">The sequence shown here is derived from an EMBL/GenBank/DDBJ whole genome shotgun (WGS) entry which is preliminary data.</text>
</comment>